<dbReference type="Proteomes" id="UP000277928">
    <property type="component" value="Unassembled WGS sequence"/>
</dbReference>
<reference evidence="1 2" key="1">
    <citation type="submission" date="2018-08" db="EMBL/GenBank/DDBJ databases">
        <authorList>
            <person name="Laetsch R D."/>
            <person name="Stevens L."/>
            <person name="Kumar S."/>
            <person name="Blaxter L. M."/>
        </authorList>
    </citation>
    <scope>NUCLEOTIDE SEQUENCE [LARGE SCALE GENOMIC DNA]</scope>
</reference>
<keyword evidence="2" id="KW-1185">Reference proteome</keyword>
<dbReference type="EMBL" id="UYRX01001907">
    <property type="protein sequence ID" value="VDM92371.1"/>
    <property type="molecule type" value="Genomic_DNA"/>
</dbReference>
<evidence type="ECO:0000313" key="1">
    <source>
        <dbReference type="EMBL" id="VDM92371.1"/>
    </source>
</evidence>
<dbReference type="AlphaFoldDB" id="A0A3P7M7F8"/>
<protein>
    <submittedName>
        <fullName evidence="1">Uncharacterized protein</fullName>
    </submittedName>
</protein>
<sequence length="109" mass="12392">MTTSIIVINDSLDRVVQPVVDSCQEVKMMVAVDSLAEMYDDMVIPVADMDKLRRQFRMRPVQTDEIAAEDSVSGDFLVPVIGVFGCVIKVIFEYHDKINYMEVDQFRLG</sequence>
<accession>A0A3P7M7F8</accession>
<proteinExistence type="predicted"/>
<organism evidence="1 2">
    <name type="scientific">Litomosoides sigmodontis</name>
    <name type="common">Filarial nematode worm</name>
    <dbReference type="NCBI Taxonomy" id="42156"/>
    <lineage>
        <taxon>Eukaryota</taxon>
        <taxon>Metazoa</taxon>
        <taxon>Ecdysozoa</taxon>
        <taxon>Nematoda</taxon>
        <taxon>Chromadorea</taxon>
        <taxon>Rhabditida</taxon>
        <taxon>Spirurina</taxon>
        <taxon>Spiruromorpha</taxon>
        <taxon>Filarioidea</taxon>
        <taxon>Onchocercidae</taxon>
        <taxon>Litomosoides</taxon>
    </lineage>
</organism>
<gene>
    <name evidence="1" type="ORF">NLS_LOCUS9762</name>
</gene>
<evidence type="ECO:0000313" key="2">
    <source>
        <dbReference type="Proteomes" id="UP000277928"/>
    </source>
</evidence>
<name>A0A3P7M7F8_LITSI</name>